<name>N0B744_9HYPH</name>
<dbReference type="SUPFAM" id="SSF53850">
    <property type="entry name" value="Periplasmic binding protein-like II"/>
    <property type="match status" value="1"/>
</dbReference>
<keyword evidence="2" id="KW-0805">Transcription regulation</keyword>
<dbReference type="Pfam" id="PF03466">
    <property type="entry name" value="LysR_substrate"/>
    <property type="match status" value="1"/>
</dbReference>
<keyword evidence="7" id="KW-1185">Reference proteome</keyword>
<dbReference type="RefSeq" id="WP_015598872.1">
    <property type="nucleotide sequence ID" value="NC_021172.1"/>
</dbReference>
<dbReference type="HOGENOM" id="CLU_039613_6_2_5"/>
<dbReference type="Pfam" id="PF00126">
    <property type="entry name" value="HTH_1"/>
    <property type="match status" value="1"/>
</dbReference>
<dbReference type="Gene3D" id="3.40.190.290">
    <property type="match status" value="1"/>
</dbReference>
<dbReference type="Gene3D" id="1.10.10.10">
    <property type="entry name" value="Winged helix-like DNA-binding domain superfamily/Winged helix DNA-binding domain"/>
    <property type="match status" value="1"/>
</dbReference>
<keyword evidence="4" id="KW-0804">Transcription</keyword>
<gene>
    <name evidence="6" type="ORF">HYPDE_35908</name>
</gene>
<dbReference type="PANTHER" id="PTHR30419">
    <property type="entry name" value="HTH-TYPE TRANSCRIPTIONAL REGULATOR YBHD"/>
    <property type="match status" value="1"/>
</dbReference>
<protein>
    <submittedName>
        <fullName evidence="6">LysR family transcriptional regulator</fullName>
    </submittedName>
</protein>
<comment type="similarity">
    <text evidence="1">Belongs to the LysR transcriptional regulatory family.</text>
</comment>
<sequence length="311" mass="34211">MDIRQLQYLVALAREKHFTRAASACHVTQPTLSGRIRQLELELGVPIVERGQRYQGLTQEGARVLKWAQLILNNWASMHQELAHLATSDFGLTGRLALGAIPSALPMIPYLTQAVRKLHPHIDFTVMSLSSEEILRGLDDYSLDAGITYLDNEPINGLMATSLYTERYSLFLPADHALAAQASVTWREAAELALGLPTANMQNRRIIDRAFRVAESHPEPALETNSVVNLYSSVKLMGLASIMPEYIVGIFGDDPDVRAVPLTAPNISQNVGLITPDRDPVAPLIRVFRETAAAFSTHGFAAVRAKKPKIA</sequence>
<proteinExistence type="inferred from homology"/>
<dbReference type="AlphaFoldDB" id="N0B744"/>
<dbReference type="GO" id="GO:0005829">
    <property type="term" value="C:cytosol"/>
    <property type="evidence" value="ECO:0007669"/>
    <property type="project" value="TreeGrafter"/>
</dbReference>
<reference evidence="6 7" key="1">
    <citation type="journal article" date="2013" name="Genome Announc.">
        <title>Genome sequences for three denitrifying bacterial strains isolated from a uranium- and nitrate-contaminated subsurface environment.</title>
        <authorList>
            <person name="Venkatramanan R."/>
            <person name="Prakash O."/>
            <person name="Woyke T."/>
            <person name="Chain P."/>
            <person name="Goodwin L.A."/>
            <person name="Watson D."/>
            <person name="Brooks S."/>
            <person name="Kostka J.E."/>
            <person name="Green S.J."/>
        </authorList>
    </citation>
    <scope>NUCLEOTIDE SEQUENCE [LARGE SCALE GENOMIC DNA]</scope>
    <source>
        <strain evidence="6 7">1NES1</strain>
    </source>
</reference>
<dbReference type="EMBL" id="CP005587">
    <property type="protein sequence ID" value="AGK58853.1"/>
    <property type="molecule type" value="Genomic_DNA"/>
</dbReference>
<dbReference type="GO" id="GO:0003677">
    <property type="term" value="F:DNA binding"/>
    <property type="evidence" value="ECO:0007669"/>
    <property type="project" value="UniProtKB-KW"/>
</dbReference>
<evidence type="ECO:0000256" key="2">
    <source>
        <dbReference type="ARBA" id="ARBA00023015"/>
    </source>
</evidence>
<dbReference type="STRING" id="670307.HYPDE_35908"/>
<dbReference type="Proteomes" id="UP000005952">
    <property type="component" value="Chromosome"/>
</dbReference>
<dbReference type="CDD" id="cd05466">
    <property type="entry name" value="PBP2_LTTR_substrate"/>
    <property type="match status" value="1"/>
</dbReference>
<dbReference type="OrthoDB" id="9775392at2"/>
<evidence type="ECO:0000256" key="1">
    <source>
        <dbReference type="ARBA" id="ARBA00009437"/>
    </source>
</evidence>
<dbReference type="PRINTS" id="PR00039">
    <property type="entry name" value="HTHLYSR"/>
</dbReference>
<dbReference type="PROSITE" id="PS50931">
    <property type="entry name" value="HTH_LYSR"/>
    <property type="match status" value="1"/>
</dbReference>
<dbReference type="KEGG" id="hdt:HYPDE_35908"/>
<dbReference type="InterPro" id="IPR005119">
    <property type="entry name" value="LysR_subst-bd"/>
</dbReference>
<evidence type="ECO:0000259" key="5">
    <source>
        <dbReference type="PROSITE" id="PS50931"/>
    </source>
</evidence>
<dbReference type="InterPro" id="IPR000847">
    <property type="entry name" value="LysR_HTH_N"/>
</dbReference>
<dbReference type="GO" id="GO:0003700">
    <property type="term" value="F:DNA-binding transcription factor activity"/>
    <property type="evidence" value="ECO:0007669"/>
    <property type="project" value="InterPro"/>
</dbReference>
<dbReference type="FunFam" id="1.10.10.10:FF:000001">
    <property type="entry name" value="LysR family transcriptional regulator"/>
    <property type="match status" value="1"/>
</dbReference>
<dbReference type="eggNOG" id="COG0583">
    <property type="taxonomic scope" value="Bacteria"/>
</dbReference>
<evidence type="ECO:0000313" key="7">
    <source>
        <dbReference type="Proteomes" id="UP000005952"/>
    </source>
</evidence>
<keyword evidence="3" id="KW-0238">DNA-binding</keyword>
<dbReference type="InterPro" id="IPR036390">
    <property type="entry name" value="WH_DNA-bd_sf"/>
</dbReference>
<accession>N0B744</accession>
<dbReference type="PANTHER" id="PTHR30419:SF31">
    <property type="entry name" value="BLR3139 PROTEIN"/>
    <property type="match status" value="1"/>
</dbReference>
<organism evidence="6 7">
    <name type="scientific">Hyphomicrobium denitrificans 1NES1</name>
    <dbReference type="NCBI Taxonomy" id="670307"/>
    <lineage>
        <taxon>Bacteria</taxon>
        <taxon>Pseudomonadati</taxon>
        <taxon>Pseudomonadota</taxon>
        <taxon>Alphaproteobacteria</taxon>
        <taxon>Hyphomicrobiales</taxon>
        <taxon>Hyphomicrobiaceae</taxon>
        <taxon>Hyphomicrobium</taxon>
    </lineage>
</organism>
<feature type="domain" description="HTH lysR-type" evidence="5">
    <location>
        <begin position="1"/>
        <end position="58"/>
    </location>
</feature>
<evidence type="ECO:0000256" key="3">
    <source>
        <dbReference type="ARBA" id="ARBA00023125"/>
    </source>
</evidence>
<dbReference type="InterPro" id="IPR036388">
    <property type="entry name" value="WH-like_DNA-bd_sf"/>
</dbReference>
<dbReference type="SUPFAM" id="SSF46785">
    <property type="entry name" value="Winged helix' DNA-binding domain"/>
    <property type="match status" value="1"/>
</dbReference>
<evidence type="ECO:0000313" key="6">
    <source>
        <dbReference type="EMBL" id="AGK58853.1"/>
    </source>
</evidence>
<evidence type="ECO:0000256" key="4">
    <source>
        <dbReference type="ARBA" id="ARBA00023163"/>
    </source>
</evidence>
<dbReference type="InterPro" id="IPR050950">
    <property type="entry name" value="HTH-type_LysR_regulators"/>
</dbReference>